<gene>
    <name evidence="13" type="ORF">QBC33DRAFT_461469</name>
</gene>
<evidence type="ECO:0000256" key="2">
    <source>
        <dbReference type="ARBA" id="ARBA00002388"/>
    </source>
</evidence>
<evidence type="ECO:0000256" key="8">
    <source>
        <dbReference type="ARBA" id="ARBA00022803"/>
    </source>
</evidence>
<dbReference type="FunFam" id="1.25.40.10:FF:000029">
    <property type="entry name" value="peptidyl-prolyl cis-trans isomerase D"/>
    <property type="match status" value="1"/>
</dbReference>
<dbReference type="AlphaFoldDB" id="A0AAJ0FHN6"/>
<keyword evidence="7" id="KW-0677">Repeat</keyword>
<keyword evidence="8 11" id="KW-0802">TPR repeat</keyword>
<keyword evidence="6" id="KW-0963">Cytoplasm</keyword>
<organism evidence="13 14">
    <name type="scientific">Phialemonium atrogriseum</name>
    <dbReference type="NCBI Taxonomy" id="1093897"/>
    <lineage>
        <taxon>Eukaryota</taxon>
        <taxon>Fungi</taxon>
        <taxon>Dikarya</taxon>
        <taxon>Ascomycota</taxon>
        <taxon>Pezizomycotina</taxon>
        <taxon>Sordariomycetes</taxon>
        <taxon>Sordariomycetidae</taxon>
        <taxon>Cephalothecales</taxon>
        <taxon>Cephalothecaceae</taxon>
        <taxon>Phialemonium</taxon>
    </lineage>
</organism>
<dbReference type="PANTHER" id="PTHR11071:SF561">
    <property type="entry name" value="PEPTIDYL-PROLYL CIS-TRANS ISOMERASE D-RELATED"/>
    <property type="match status" value="1"/>
</dbReference>
<dbReference type="Gene3D" id="2.40.100.10">
    <property type="entry name" value="Cyclophilin-like"/>
    <property type="match status" value="1"/>
</dbReference>
<protein>
    <recommendedName>
        <fullName evidence="5">peptidylprolyl isomerase</fullName>
        <ecNumber evidence="5">5.2.1.8</ecNumber>
    </recommendedName>
</protein>
<dbReference type="PANTHER" id="PTHR11071">
    <property type="entry name" value="PEPTIDYL-PROLYL CIS-TRANS ISOMERASE"/>
    <property type="match status" value="1"/>
</dbReference>
<dbReference type="GO" id="GO:0016018">
    <property type="term" value="F:cyclosporin A binding"/>
    <property type="evidence" value="ECO:0007669"/>
    <property type="project" value="TreeGrafter"/>
</dbReference>
<dbReference type="PROSITE" id="PS50005">
    <property type="entry name" value="TPR"/>
    <property type="match status" value="1"/>
</dbReference>
<dbReference type="GO" id="GO:0005737">
    <property type="term" value="C:cytoplasm"/>
    <property type="evidence" value="ECO:0007669"/>
    <property type="project" value="UniProtKB-SubCell"/>
</dbReference>
<dbReference type="PROSITE" id="PS00170">
    <property type="entry name" value="CSA_PPIASE_1"/>
    <property type="match status" value="1"/>
</dbReference>
<evidence type="ECO:0000256" key="7">
    <source>
        <dbReference type="ARBA" id="ARBA00022737"/>
    </source>
</evidence>
<dbReference type="InterPro" id="IPR013105">
    <property type="entry name" value="TPR_2"/>
</dbReference>
<evidence type="ECO:0000256" key="11">
    <source>
        <dbReference type="PROSITE-ProRule" id="PRU00339"/>
    </source>
</evidence>
<evidence type="ECO:0000256" key="5">
    <source>
        <dbReference type="ARBA" id="ARBA00013194"/>
    </source>
</evidence>
<dbReference type="EC" id="5.2.1.8" evidence="5"/>
<name>A0AAJ0FHN6_9PEZI</name>
<comment type="similarity">
    <text evidence="4">Belongs to the cyclophilin-type PPIase family. PPIase D subfamily.</text>
</comment>
<dbReference type="SUPFAM" id="SSF50891">
    <property type="entry name" value="Cyclophilin-like"/>
    <property type="match status" value="1"/>
</dbReference>
<dbReference type="SMART" id="SM00028">
    <property type="entry name" value="TPR"/>
    <property type="match status" value="2"/>
</dbReference>
<comment type="function">
    <text evidence="2">PPIases accelerate the folding of proteins. It catalyzes the cis-trans isomerization of proline imidic peptide bonds in oligopeptides.</text>
</comment>
<dbReference type="CDD" id="cd01926">
    <property type="entry name" value="cyclophilin_ABH_like"/>
    <property type="match status" value="1"/>
</dbReference>
<dbReference type="InterPro" id="IPR020892">
    <property type="entry name" value="Cyclophilin-type_PPIase_CS"/>
</dbReference>
<dbReference type="InterPro" id="IPR029000">
    <property type="entry name" value="Cyclophilin-like_dom_sf"/>
</dbReference>
<keyword evidence="9" id="KW-0697">Rotamase</keyword>
<evidence type="ECO:0000259" key="12">
    <source>
        <dbReference type="PROSITE" id="PS50072"/>
    </source>
</evidence>
<evidence type="ECO:0000313" key="14">
    <source>
        <dbReference type="Proteomes" id="UP001244011"/>
    </source>
</evidence>
<dbReference type="InterPro" id="IPR019734">
    <property type="entry name" value="TPR_rpt"/>
</dbReference>
<dbReference type="RefSeq" id="XP_060278572.1">
    <property type="nucleotide sequence ID" value="XM_060425033.1"/>
</dbReference>
<dbReference type="GO" id="GO:0051082">
    <property type="term" value="F:unfolded protein binding"/>
    <property type="evidence" value="ECO:0007669"/>
    <property type="project" value="UniProtKB-ARBA"/>
</dbReference>
<dbReference type="InterPro" id="IPR011990">
    <property type="entry name" value="TPR-like_helical_dom_sf"/>
</dbReference>
<comment type="caution">
    <text evidence="13">The sequence shown here is derived from an EMBL/GenBank/DDBJ whole genome shotgun (WGS) entry which is preliminary data.</text>
</comment>
<evidence type="ECO:0000256" key="4">
    <source>
        <dbReference type="ARBA" id="ARBA00010898"/>
    </source>
</evidence>
<keyword evidence="14" id="KW-1185">Reference proteome</keyword>
<dbReference type="EMBL" id="MU839038">
    <property type="protein sequence ID" value="KAK1762359.1"/>
    <property type="molecule type" value="Genomic_DNA"/>
</dbReference>
<dbReference type="Gene3D" id="1.25.40.10">
    <property type="entry name" value="Tetratricopeptide repeat domain"/>
    <property type="match status" value="1"/>
</dbReference>
<dbReference type="Pfam" id="PF07719">
    <property type="entry name" value="TPR_2"/>
    <property type="match status" value="1"/>
</dbReference>
<dbReference type="GeneID" id="85308220"/>
<comment type="subcellular location">
    <subcellularLocation>
        <location evidence="3">Cytoplasm</location>
    </subcellularLocation>
</comment>
<dbReference type="Proteomes" id="UP001244011">
    <property type="component" value="Unassembled WGS sequence"/>
</dbReference>
<comment type="catalytic activity">
    <reaction evidence="1">
        <text>[protein]-peptidylproline (omega=180) = [protein]-peptidylproline (omega=0)</text>
        <dbReference type="Rhea" id="RHEA:16237"/>
        <dbReference type="Rhea" id="RHEA-COMP:10747"/>
        <dbReference type="Rhea" id="RHEA-COMP:10748"/>
        <dbReference type="ChEBI" id="CHEBI:83833"/>
        <dbReference type="ChEBI" id="CHEBI:83834"/>
        <dbReference type="EC" id="5.2.1.8"/>
    </reaction>
</comment>
<accession>A0AAJ0FHN6</accession>
<feature type="domain" description="PPIase cyclophilin-type" evidence="12">
    <location>
        <begin position="15"/>
        <end position="179"/>
    </location>
</feature>
<evidence type="ECO:0000256" key="1">
    <source>
        <dbReference type="ARBA" id="ARBA00000971"/>
    </source>
</evidence>
<proteinExistence type="inferred from homology"/>
<sequence>MSTSEGAKEARTRVFFDVKIGNKDAGKIVFELFNDVVPKTAENFRALCTGEKGTTSSGKPLHYKGSGFHRVIKQFMVQGGDFTEGNGTGGESIYGAKFEDENFNLKHDRPFLLSMANAGPGTNGSQFFITTVPTPHLDDKHVVFGQVLSGKSIVRRLENLPTHAGDKPQSEAIIADCGELSPGDAVAAAEAKTADAYGDKYEDFPEDEATDGQPLSAQKVLAIATDCKDFGNKAFKAGDASAALDKYQKGIRYLDEDPDVENEPAEAVAAARALRATLNSNAALMGIKLGAWDDAVRAATAALAALDTAADNNNNNGNNGGKDRAKALYRRGLAHVRLRDEESALADLEEAARLAPDDAAVRNELAAVKTAAAARRAKEKAAYKKFFE</sequence>
<dbReference type="GO" id="GO:0042026">
    <property type="term" value="P:protein refolding"/>
    <property type="evidence" value="ECO:0007669"/>
    <property type="project" value="UniProtKB-ARBA"/>
</dbReference>
<dbReference type="SUPFAM" id="SSF48452">
    <property type="entry name" value="TPR-like"/>
    <property type="match status" value="1"/>
</dbReference>
<dbReference type="GO" id="GO:0003755">
    <property type="term" value="F:peptidyl-prolyl cis-trans isomerase activity"/>
    <property type="evidence" value="ECO:0007669"/>
    <property type="project" value="UniProtKB-KW"/>
</dbReference>
<dbReference type="PROSITE" id="PS50072">
    <property type="entry name" value="CSA_PPIASE_2"/>
    <property type="match status" value="1"/>
</dbReference>
<evidence type="ECO:0000256" key="10">
    <source>
        <dbReference type="ARBA" id="ARBA00023235"/>
    </source>
</evidence>
<evidence type="ECO:0000256" key="3">
    <source>
        <dbReference type="ARBA" id="ARBA00004496"/>
    </source>
</evidence>
<feature type="repeat" description="TPR" evidence="11">
    <location>
        <begin position="325"/>
        <end position="358"/>
    </location>
</feature>
<dbReference type="Pfam" id="PF00160">
    <property type="entry name" value="Pro_isomerase"/>
    <property type="match status" value="1"/>
</dbReference>
<reference evidence="13" key="1">
    <citation type="submission" date="2023-06" db="EMBL/GenBank/DDBJ databases">
        <title>Genome-scale phylogeny and comparative genomics of the fungal order Sordariales.</title>
        <authorList>
            <consortium name="Lawrence Berkeley National Laboratory"/>
            <person name="Hensen N."/>
            <person name="Bonometti L."/>
            <person name="Westerberg I."/>
            <person name="Brannstrom I.O."/>
            <person name="Guillou S."/>
            <person name="Cros-Aarteil S."/>
            <person name="Calhoun S."/>
            <person name="Haridas S."/>
            <person name="Kuo A."/>
            <person name="Mondo S."/>
            <person name="Pangilinan J."/>
            <person name="Riley R."/>
            <person name="Labutti K."/>
            <person name="Andreopoulos B."/>
            <person name="Lipzen A."/>
            <person name="Chen C."/>
            <person name="Yanf M."/>
            <person name="Daum C."/>
            <person name="Ng V."/>
            <person name="Clum A."/>
            <person name="Steindorff A."/>
            <person name="Ohm R."/>
            <person name="Martin F."/>
            <person name="Silar P."/>
            <person name="Natvig D."/>
            <person name="Lalanne C."/>
            <person name="Gautier V."/>
            <person name="Ament-Velasquez S.L."/>
            <person name="Kruys A."/>
            <person name="Hutchinson M.I."/>
            <person name="Powell A.J."/>
            <person name="Barry K."/>
            <person name="Miller A.N."/>
            <person name="Grigoriev I.V."/>
            <person name="Debuchy R."/>
            <person name="Gladieux P."/>
            <person name="Thoren M.H."/>
            <person name="Johannesson H."/>
        </authorList>
    </citation>
    <scope>NUCLEOTIDE SEQUENCE</scope>
    <source>
        <strain evidence="13">8032-3</strain>
    </source>
</reference>
<evidence type="ECO:0000256" key="9">
    <source>
        <dbReference type="ARBA" id="ARBA00023110"/>
    </source>
</evidence>
<dbReference type="InterPro" id="IPR002130">
    <property type="entry name" value="Cyclophilin-type_PPIase_dom"/>
</dbReference>
<evidence type="ECO:0000256" key="6">
    <source>
        <dbReference type="ARBA" id="ARBA00022490"/>
    </source>
</evidence>
<dbReference type="PRINTS" id="PR00153">
    <property type="entry name" value="CSAPPISMRASE"/>
</dbReference>
<keyword evidence="10 13" id="KW-0413">Isomerase</keyword>
<evidence type="ECO:0000313" key="13">
    <source>
        <dbReference type="EMBL" id="KAK1762359.1"/>
    </source>
</evidence>
<dbReference type="FunFam" id="2.40.100.10:FF:000009">
    <property type="entry name" value="Peptidyl-prolyl cis-trans isomerase D"/>
    <property type="match status" value="1"/>
</dbReference>